<reference evidence="1" key="1">
    <citation type="journal article" date="2021" name="Proc. Natl. Acad. Sci. U.S.A.">
        <title>A Catalog of Tens of Thousands of Viruses from Human Metagenomes Reveals Hidden Associations with Chronic Diseases.</title>
        <authorList>
            <person name="Tisza M.J."/>
            <person name="Buck C.B."/>
        </authorList>
    </citation>
    <scope>NUCLEOTIDE SEQUENCE</scope>
    <source>
        <strain evidence="1">CtwDi18</strain>
    </source>
</reference>
<proteinExistence type="predicted"/>
<accession>A0A8S5TA56</accession>
<protein>
    <submittedName>
        <fullName evidence="1">Peptidase</fullName>
    </submittedName>
</protein>
<name>A0A8S5TA56_9CAUD</name>
<organism evidence="1">
    <name type="scientific">Siphoviridae sp. ctwDi18</name>
    <dbReference type="NCBI Taxonomy" id="2827970"/>
    <lineage>
        <taxon>Viruses</taxon>
        <taxon>Duplodnaviria</taxon>
        <taxon>Heunggongvirae</taxon>
        <taxon>Uroviricota</taxon>
        <taxon>Caudoviricetes</taxon>
    </lineage>
</organism>
<evidence type="ECO:0000313" key="1">
    <source>
        <dbReference type="EMBL" id="DAF59907.1"/>
    </source>
</evidence>
<sequence>MSNRVSVLGTDYIILQDCNTTENLNNKGLDGETNVYSKIISIRNMSNMLDADNPNYEKEARFKETMRHEIIHAFFHESGLEDYCNDEVLVDYLAKQWNKMSIAFQEALEDCNE</sequence>
<dbReference type="EMBL" id="BK032778">
    <property type="protein sequence ID" value="DAF59907.1"/>
    <property type="molecule type" value="Genomic_DNA"/>
</dbReference>